<comment type="caution">
    <text evidence="3">The sequence shown here is derived from an EMBL/GenBank/DDBJ whole genome shotgun (WGS) entry which is preliminary data.</text>
</comment>
<dbReference type="Proteomes" id="UP000263377">
    <property type="component" value="Unassembled WGS sequence"/>
</dbReference>
<keyword evidence="4" id="KW-1185">Reference proteome</keyword>
<dbReference type="EMBL" id="QVIG01000001">
    <property type="protein sequence ID" value="RGD57013.1"/>
    <property type="molecule type" value="Genomic_DNA"/>
</dbReference>
<dbReference type="SUPFAM" id="SSF54909">
    <property type="entry name" value="Dimeric alpha+beta barrel"/>
    <property type="match status" value="2"/>
</dbReference>
<reference evidence="3 4" key="1">
    <citation type="submission" date="2018-08" db="EMBL/GenBank/DDBJ databases">
        <title>Diversity &amp; Physiological Properties of Lignin-Decomposing Actinobacteria from Soil.</title>
        <authorList>
            <person name="Roh S.G."/>
            <person name="Kim S.B."/>
        </authorList>
    </citation>
    <scope>NUCLEOTIDE SEQUENCE [LARGE SCALE GENOMIC DNA]</scope>
    <source>
        <strain evidence="3 4">MMS17-GH009</strain>
    </source>
</reference>
<protein>
    <submittedName>
        <fullName evidence="3">DUF4937 domain-containing protein</fullName>
    </submittedName>
</protein>
<evidence type="ECO:0000256" key="1">
    <source>
        <dbReference type="SAM" id="MobiDB-lite"/>
    </source>
</evidence>
<feature type="domain" description="DUF4937" evidence="2">
    <location>
        <begin position="51"/>
        <end position="134"/>
    </location>
</feature>
<feature type="compositionally biased region" description="Basic and acidic residues" evidence="1">
    <location>
        <begin position="17"/>
        <end position="36"/>
    </location>
</feature>
<dbReference type="InterPro" id="IPR032555">
    <property type="entry name" value="DUF4937"/>
</dbReference>
<evidence type="ECO:0000313" key="3">
    <source>
        <dbReference type="EMBL" id="RGD57013.1"/>
    </source>
</evidence>
<accession>A0A372ZMD7</accession>
<feature type="region of interest" description="Disordered" evidence="1">
    <location>
        <begin position="1"/>
        <end position="46"/>
    </location>
</feature>
<evidence type="ECO:0000313" key="4">
    <source>
        <dbReference type="Proteomes" id="UP000263377"/>
    </source>
</evidence>
<evidence type="ECO:0000259" key="2">
    <source>
        <dbReference type="Pfam" id="PF16291"/>
    </source>
</evidence>
<dbReference type="AlphaFoldDB" id="A0A372ZMD7"/>
<sequence length="260" mass="28343">MTGLCNIRPSARVLSSSEREDLRPRPYRPRDQRPIDRPPPPGGRMARMWGKWIDCRVRPGAHEAFAVGQQRWSAISDQPGLVGQAGGWAPDGDRALLLALWADEPAYTRFLRERHDRAAADAAQHSAYSAIEVATGPVVLTVPGSSPSLPDALTRATVLRAADCRLHPGRADHFLDVQHRLWAPGMAAADGMLGGAVTRLAPDRYLVTTLWTTPAAHHAYTTDHLPALLPRAAVPTDVHTLTGHLLPLEPSWLVLPVRSP</sequence>
<dbReference type="InterPro" id="IPR011008">
    <property type="entry name" value="Dimeric_a/b-barrel"/>
</dbReference>
<gene>
    <name evidence="3" type="ORF">DR950_03690</name>
</gene>
<name>A0A372ZMD7_9ACTN</name>
<dbReference type="Pfam" id="PF16291">
    <property type="entry name" value="DUF4937"/>
    <property type="match status" value="1"/>
</dbReference>
<organism evidence="3 4">
    <name type="scientific">Kitasatospora xanthocidica</name>
    <dbReference type="NCBI Taxonomy" id="83382"/>
    <lineage>
        <taxon>Bacteria</taxon>
        <taxon>Bacillati</taxon>
        <taxon>Actinomycetota</taxon>
        <taxon>Actinomycetes</taxon>
        <taxon>Kitasatosporales</taxon>
        <taxon>Streptomycetaceae</taxon>
        <taxon>Kitasatospora</taxon>
    </lineage>
</organism>
<proteinExistence type="predicted"/>